<sequence length="361" mass="43309">MIKENVFLLHSNCMPVKGYRRSIICDLQRHEIELIPNDLYEILSEFQGKTINHIKKFYKNKYDFIIDDYFSYLVRKEYVFFTNTPRFFPKMNLEYNSPFEITNAIIDVTYSLNFLALNENIIDQLIKLKCKHFEIRIFDKFSIEDIISLLKMISVKDDFFFQLGLYVKYSNEMDSKFLKNILKEYSFINYIILYNSKVNEFKKFQDLDDRYVVQIKENFLNEKSCGKIDKTLFISNVKTYTESQSNNSCLNRKVSVDKEGNIKNCPSMLQHFGNIKDCTIEEALNHKDFKKYWNITKDQIDVCKDCEFRYVCTDCRAYIEEPDNPYSKPLKCGYNPYTNIWEEWSTNPLKQRAIEHYNFLE</sequence>
<dbReference type="SUPFAM" id="SSF102114">
    <property type="entry name" value="Radical SAM enzymes"/>
    <property type="match status" value="1"/>
</dbReference>
<reference evidence="1 2" key="3">
    <citation type="submission" date="2020-02" db="EMBL/GenBank/DDBJ databases">
        <title>Flavobacterium profundi sp. nov., isolated from a deep-sea seamount.</title>
        <authorList>
            <person name="Zhang D.-C."/>
        </authorList>
    </citation>
    <scope>NUCLEOTIDE SEQUENCE [LARGE SCALE GENOMIC DNA]</scope>
    <source>
        <strain evidence="1 2">EC11</strain>
    </source>
</reference>
<organism evidence="1 2">
    <name type="scientific">Flavobacterium jejuense</name>
    <dbReference type="NCBI Taxonomy" id="1544455"/>
    <lineage>
        <taxon>Bacteria</taxon>
        <taxon>Pseudomonadati</taxon>
        <taxon>Bacteroidota</taxon>
        <taxon>Flavobacteriia</taxon>
        <taxon>Flavobacteriales</taxon>
        <taxon>Flavobacteriaceae</taxon>
        <taxon>Flavobacterium</taxon>
    </lineage>
</organism>
<reference evidence="2" key="1">
    <citation type="submission" date="2019-05" db="EMBL/GenBank/DDBJ databases">
        <title>Flavobacterium profundi sp. nov., isolated from a deep-sea seamount.</title>
        <authorList>
            <person name="Zhang D.-C."/>
        </authorList>
    </citation>
    <scope>NUCLEOTIDE SEQUENCE [LARGE SCALE GENOMIC DNA]</scope>
    <source>
        <strain evidence="2">EC11</strain>
    </source>
</reference>
<accession>A0ABX0ISY7</accession>
<dbReference type="Gene3D" id="3.20.20.70">
    <property type="entry name" value="Aldolase class I"/>
    <property type="match status" value="1"/>
</dbReference>
<dbReference type="InterPro" id="IPR026497">
    <property type="entry name" value="GRASP-with-SPASM"/>
</dbReference>
<dbReference type="NCBIfam" id="TIGR04085">
    <property type="entry name" value="rSAM_more_4Fe4S"/>
    <property type="match status" value="1"/>
</dbReference>
<proteinExistence type="predicted"/>
<protein>
    <submittedName>
        <fullName evidence="1">Grasp-with-spasm system SPASM domain peptide maturase</fullName>
    </submittedName>
</protein>
<dbReference type="RefSeq" id="WP_140962673.1">
    <property type="nucleotide sequence ID" value="NZ_VEVQ02000007.1"/>
</dbReference>
<dbReference type="InterPro" id="IPR058240">
    <property type="entry name" value="rSAM_sf"/>
</dbReference>
<dbReference type="Proteomes" id="UP000817854">
    <property type="component" value="Unassembled WGS sequence"/>
</dbReference>
<gene>
    <name evidence="1" type="primary">gwsS</name>
    <name evidence="1" type="ORF">FIA58_011685</name>
</gene>
<dbReference type="NCBIfam" id="TIGR04193">
    <property type="entry name" value="SPASM_w_grasp"/>
    <property type="match status" value="1"/>
</dbReference>
<reference evidence="1 2" key="2">
    <citation type="submission" date="2019-05" db="EMBL/GenBank/DDBJ databases">
        <authorList>
            <person name="Lianzixin W."/>
        </authorList>
    </citation>
    <scope>NUCLEOTIDE SEQUENCE [LARGE SCALE GENOMIC DNA]</scope>
    <source>
        <strain evidence="1 2">EC11</strain>
    </source>
</reference>
<comment type="caution">
    <text evidence="1">The sequence shown here is derived from an EMBL/GenBank/DDBJ whole genome shotgun (WGS) entry which is preliminary data.</text>
</comment>
<dbReference type="InterPro" id="IPR013785">
    <property type="entry name" value="Aldolase_TIM"/>
</dbReference>
<dbReference type="InterPro" id="IPR023885">
    <property type="entry name" value="4Fe4S-binding_SPASM_dom"/>
</dbReference>
<evidence type="ECO:0000313" key="2">
    <source>
        <dbReference type="Proteomes" id="UP000817854"/>
    </source>
</evidence>
<name>A0ABX0ISY7_9FLAO</name>
<keyword evidence="2" id="KW-1185">Reference proteome</keyword>
<evidence type="ECO:0000313" key="1">
    <source>
        <dbReference type="EMBL" id="NHN26341.1"/>
    </source>
</evidence>
<dbReference type="EMBL" id="VEVQ02000007">
    <property type="protein sequence ID" value="NHN26341.1"/>
    <property type="molecule type" value="Genomic_DNA"/>
</dbReference>